<evidence type="ECO:0000256" key="10">
    <source>
        <dbReference type="ARBA" id="ARBA00022741"/>
    </source>
</evidence>
<evidence type="ECO:0000256" key="11">
    <source>
        <dbReference type="ARBA" id="ARBA00022777"/>
    </source>
</evidence>
<dbReference type="PROSITE" id="PS00108">
    <property type="entry name" value="PROTEIN_KINASE_ST"/>
    <property type="match status" value="1"/>
</dbReference>
<name>A0ABM3E8W4_SALSA</name>
<evidence type="ECO:0000256" key="14">
    <source>
        <dbReference type="ARBA" id="ARBA00023136"/>
    </source>
</evidence>
<keyword evidence="6" id="KW-0723">Serine/threonine-protein kinase</keyword>
<dbReference type="InterPro" id="IPR011009">
    <property type="entry name" value="Kinase-like_dom_sf"/>
</dbReference>
<dbReference type="PANTHER" id="PTHR24346:SF30">
    <property type="entry name" value="MATERNAL EMBRYONIC LEUCINE ZIPPER KINASE"/>
    <property type="match status" value="1"/>
</dbReference>
<dbReference type="GeneID" id="123732149"/>
<evidence type="ECO:0000256" key="19">
    <source>
        <dbReference type="SAM" id="MobiDB-lite"/>
    </source>
</evidence>
<dbReference type="CDD" id="cd14341">
    <property type="entry name" value="UBA_MELK"/>
    <property type="match status" value="1"/>
</dbReference>
<reference evidence="23" key="1">
    <citation type="submission" date="2025-08" db="UniProtKB">
        <authorList>
            <consortium name="RefSeq"/>
        </authorList>
    </citation>
    <scope>IDENTIFICATION</scope>
</reference>
<evidence type="ECO:0000256" key="8">
    <source>
        <dbReference type="ARBA" id="ARBA00022679"/>
    </source>
</evidence>
<dbReference type="InterPro" id="IPR008271">
    <property type="entry name" value="Ser/Thr_kinase_AS"/>
</dbReference>
<evidence type="ECO:0000256" key="4">
    <source>
        <dbReference type="ARBA" id="ARBA00017168"/>
    </source>
</evidence>
<keyword evidence="11 23" id="KW-0418">Kinase</keyword>
<evidence type="ECO:0000256" key="3">
    <source>
        <dbReference type="ARBA" id="ARBA00012513"/>
    </source>
</evidence>
<keyword evidence="13" id="KW-0446">Lipid-binding</keyword>
<dbReference type="InterPro" id="IPR001772">
    <property type="entry name" value="KA1_dom"/>
</dbReference>
<evidence type="ECO:0000256" key="5">
    <source>
        <dbReference type="ARBA" id="ARBA00022475"/>
    </source>
</evidence>
<dbReference type="InterPro" id="IPR028375">
    <property type="entry name" value="KA1/Ssp2_C"/>
</dbReference>
<keyword evidence="14" id="KW-0472">Membrane</keyword>
<keyword evidence="8" id="KW-0808">Transferase</keyword>
<feature type="domain" description="Protein kinase" evidence="20">
    <location>
        <begin position="13"/>
        <end position="265"/>
    </location>
</feature>
<evidence type="ECO:0000256" key="6">
    <source>
        <dbReference type="ARBA" id="ARBA00022527"/>
    </source>
</evidence>
<dbReference type="PANTHER" id="PTHR24346">
    <property type="entry name" value="MAP/MICROTUBULE AFFINITY-REGULATING KINASE"/>
    <property type="match status" value="1"/>
</dbReference>
<comment type="catalytic activity">
    <reaction evidence="16">
        <text>L-threonyl-[protein] + ATP = O-phospho-L-threonyl-[protein] + ADP + H(+)</text>
        <dbReference type="Rhea" id="RHEA:46608"/>
        <dbReference type="Rhea" id="RHEA-COMP:11060"/>
        <dbReference type="Rhea" id="RHEA-COMP:11605"/>
        <dbReference type="ChEBI" id="CHEBI:15378"/>
        <dbReference type="ChEBI" id="CHEBI:30013"/>
        <dbReference type="ChEBI" id="CHEBI:30616"/>
        <dbReference type="ChEBI" id="CHEBI:61977"/>
        <dbReference type="ChEBI" id="CHEBI:456216"/>
        <dbReference type="EC" id="2.7.11.1"/>
    </reaction>
</comment>
<keyword evidence="10 18" id="KW-0547">Nucleotide-binding</keyword>
<accession>A0ABM3E8W4</accession>
<dbReference type="PROSITE" id="PS50032">
    <property type="entry name" value="KA1"/>
    <property type="match status" value="1"/>
</dbReference>
<dbReference type="InterPro" id="IPR000719">
    <property type="entry name" value="Prot_kinase_dom"/>
</dbReference>
<comment type="catalytic activity">
    <reaction evidence="17">
        <text>L-seryl-[protein] + ATP = O-phospho-L-seryl-[protein] + ADP + H(+)</text>
        <dbReference type="Rhea" id="RHEA:17989"/>
        <dbReference type="Rhea" id="RHEA-COMP:9863"/>
        <dbReference type="Rhea" id="RHEA-COMP:11604"/>
        <dbReference type="ChEBI" id="CHEBI:15378"/>
        <dbReference type="ChEBI" id="CHEBI:29999"/>
        <dbReference type="ChEBI" id="CHEBI:30616"/>
        <dbReference type="ChEBI" id="CHEBI:83421"/>
        <dbReference type="ChEBI" id="CHEBI:456216"/>
        <dbReference type="EC" id="2.7.11.1"/>
    </reaction>
</comment>
<feature type="compositionally biased region" description="Basic and acidic residues" evidence="19">
    <location>
        <begin position="496"/>
        <end position="511"/>
    </location>
</feature>
<evidence type="ECO:0000256" key="16">
    <source>
        <dbReference type="ARBA" id="ARBA00047899"/>
    </source>
</evidence>
<evidence type="ECO:0000256" key="18">
    <source>
        <dbReference type="PROSITE-ProRule" id="PRU10141"/>
    </source>
</evidence>
<keyword evidence="15" id="KW-0131">Cell cycle</keyword>
<keyword evidence="9" id="KW-0053">Apoptosis</keyword>
<evidence type="ECO:0000256" key="7">
    <source>
        <dbReference type="ARBA" id="ARBA00022553"/>
    </source>
</evidence>
<sequence>MPMDSAAELLTYYEVYETIGSGGFAKVKLGRHILTGENVAIKIMEKKELGEDLPRVKVEIEAMKSLSHQHVCRLYHVIETNTKIYMILEYCPGGELFDYIIAKDRLSEEETRVFFRQIVSALAYVHSQGYAHRDLKPENLLLDEDHNLKLIDFGLCAKPKGGLGYELMTCCGSPAYAAPELIQGKSYIGSEADVWSMGVLLFALLCGYLPFDDDNCMVLYRKITRGTYNNPHWLSPGSILLLNQMMQVDPKHRVTIKQLLDHPWMTSGYDSPVEWHSKQPLGYIDEDCITEMSVNLKNSRQSSLQLVNEWKYDQTTATYLLLLSKKQRGKPVRIRPQLPVCDVISCSPQHLGVQFMLRCLEKRLYSSVMMMLRTVAMITTCPGFRSHPNKRERPVRQLKRGGIKRTTPPLRRRSQSHTTVARRGGAWNGPMKTKRTLPWPIRMLIYLLCPPRTPVANRKANRPNKRVLTTPTHNNTNKVGNRVDTPQGGGGSTCKDPSRKRQRERVERKEEEEMEELIFSPERRSRSLDLAGASRGTAARRGRGGKVFGSLERGLDKVITMLTPSKRRGLRDGPRRIKAQYNVTLTSQTNPDQVLNQILSILPEKHVDFAQKGYTLKCRTQGDFGKVTMAFELEVCLLHRPEVVCVRRQRLKGDSWVYKHLVEDILSTSSI</sequence>
<feature type="domain" description="KA1" evidence="21">
    <location>
        <begin position="622"/>
        <end position="671"/>
    </location>
</feature>
<feature type="region of interest" description="Disordered" evidence="19">
    <location>
        <begin position="405"/>
        <end position="431"/>
    </location>
</feature>
<dbReference type="Gene3D" id="3.30.310.80">
    <property type="entry name" value="Kinase associated domain 1, KA1"/>
    <property type="match status" value="1"/>
</dbReference>
<evidence type="ECO:0000256" key="12">
    <source>
        <dbReference type="ARBA" id="ARBA00022840"/>
    </source>
</evidence>
<dbReference type="EC" id="2.7.11.1" evidence="3"/>
<keyword evidence="12 18" id="KW-0067">ATP-binding</keyword>
<evidence type="ECO:0000259" key="20">
    <source>
        <dbReference type="PROSITE" id="PS50011"/>
    </source>
</evidence>
<dbReference type="InterPro" id="IPR034673">
    <property type="entry name" value="MELK"/>
</dbReference>
<dbReference type="CDD" id="cd12198">
    <property type="entry name" value="MELK_C"/>
    <property type="match status" value="1"/>
</dbReference>
<evidence type="ECO:0000313" key="23">
    <source>
        <dbReference type="RefSeq" id="XP_045567451.1"/>
    </source>
</evidence>
<comment type="subcellular location">
    <subcellularLocation>
        <location evidence="1">Cell membrane</location>
        <topology evidence="1">Peripheral membrane protein</topology>
    </subcellularLocation>
</comment>
<dbReference type="InterPro" id="IPR017441">
    <property type="entry name" value="Protein_kinase_ATP_BS"/>
</dbReference>
<keyword evidence="5" id="KW-1003">Cell membrane</keyword>
<protein>
    <recommendedName>
        <fullName evidence="4">Maternal embryonic leucine zipper kinase</fullName>
        <ecNumber evidence="3">2.7.11.1</ecNumber>
    </recommendedName>
</protein>
<gene>
    <name evidence="23" type="primary">LOC123732149</name>
</gene>
<feature type="compositionally biased region" description="Polar residues" evidence="19">
    <location>
        <begin position="467"/>
        <end position="479"/>
    </location>
</feature>
<evidence type="ECO:0000256" key="9">
    <source>
        <dbReference type="ARBA" id="ARBA00022703"/>
    </source>
</evidence>
<keyword evidence="7" id="KW-0597">Phosphoprotein</keyword>
<feature type="binding site" evidence="18">
    <location>
        <position position="42"/>
    </location>
    <ligand>
        <name>ATP</name>
        <dbReference type="ChEBI" id="CHEBI:30616"/>
    </ligand>
</feature>
<comment type="similarity">
    <text evidence="2">Belongs to the protein kinase superfamily. CAMK Ser/Thr protein kinase family. SNF1 subfamily.</text>
</comment>
<dbReference type="RefSeq" id="XP_045567451.1">
    <property type="nucleotide sequence ID" value="XM_045711495.1"/>
</dbReference>
<dbReference type="Proteomes" id="UP001652741">
    <property type="component" value="Unplaced"/>
</dbReference>
<dbReference type="Pfam" id="PF02149">
    <property type="entry name" value="KA1"/>
    <property type="match status" value="1"/>
</dbReference>
<evidence type="ECO:0000256" key="15">
    <source>
        <dbReference type="ARBA" id="ARBA00023306"/>
    </source>
</evidence>
<evidence type="ECO:0000256" key="13">
    <source>
        <dbReference type="ARBA" id="ARBA00023121"/>
    </source>
</evidence>
<dbReference type="Pfam" id="PF21594">
    <property type="entry name" value="UBA_MELK"/>
    <property type="match status" value="1"/>
</dbReference>
<evidence type="ECO:0000256" key="1">
    <source>
        <dbReference type="ARBA" id="ARBA00004202"/>
    </source>
</evidence>
<dbReference type="Pfam" id="PF00069">
    <property type="entry name" value="Pkinase"/>
    <property type="match status" value="1"/>
</dbReference>
<dbReference type="SUPFAM" id="SSF56112">
    <property type="entry name" value="Protein kinase-like (PK-like)"/>
    <property type="match status" value="1"/>
</dbReference>
<evidence type="ECO:0000313" key="22">
    <source>
        <dbReference type="Proteomes" id="UP001652741"/>
    </source>
</evidence>
<evidence type="ECO:0000256" key="2">
    <source>
        <dbReference type="ARBA" id="ARBA00006234"/>
    </source>
</evidence>
<dbReference type="SUPFAM" id="SSF103243">
    <property type="entry name" value="KA1-like"/>
    <property type="match status" value="1"/>
</dbReference>
<evidence type="ECO:0000256" key="17">
    <source>
        <dbReference type="ARBA" id="ARBA00048679"/>
    </source>
</evidence>
<keyword evidence="22" id="KW-1185">Reference proteome</keyword>
<proteinExistence type="inferred from homology"/>
<dbReference type="CDD" id="cd14078">
    <property type="entry name" value="STKc_MELK"/>
    <property type="match status" value="1"/>
</dbReference>
<feature type="region of interest" description="Disordered" evidence="19">
    <location>
        <begin position="454"/>
        <end position="518"/>
    </location>
</feature>
<dbReference type="SMART" id="SM00220">
    <property type="entry name" value="S_TKc"/>
    <property type="match status" value="1"/>
</dbReference>
<evidence type="ECO:0000259" key="21">
    <source>
        <dbReference type="PROSITE" id="PS50032"/>
    </source>
</evidence>
<dbReference type="PROSITE" id="PS50011">
    <property type="entry name" value="PROTEIN_KINASE_DOM"/>
    <property type="match status" value="1"/>
</dbReference>
<dbReference type="InterPro" id="IPR048637">
    <property type="entry name" value="MELK_UBA"/>
</dbReference>
<dbReference type="Gene3D" id="1.10.510.10">
    <property type="entry name" value="Transferase(Phosphotransferase) domain 1"/>
    <property type="match status" value="1"/>
</dbReference>
<organism evidence="22 23">
    <name type="scientific">Salmo salar</name>
    <name type="common">Atlantic salmon</name>
    <dbReference type="NCBI Taxonomy" id="8030"/>
    <lineage>
        <taxon>Eukaryota</taxon>
        <taxon>Metazoa</taxon>
        <taxon>Chordata</taxon>
        <taxon>Craniata</taxon>
        <taxon>Vertebrata</taxon>
        <taxon>Euteleostomi</taxon>
        <taxon>Actinopterygii</taxon>
        <taxon>Neopterygii</taxon>
        <taxon>Teleostei</taxon>
        <taxon>Protacanthopterygii</taxon>
        <taxon>Salmoniformes</taxon>
        <taxon>Salmonidae</taxon>
        <taxon>Salmoninae</taxon>
        <taxon>Salmo</taxon>
    </lineage>
</organism>
<dbReference type="PROSITE" id="PS00107">
    <property type="entry name" value="PROTEIN_KINASE_ATP"/>
    <property type="match status" value="1"/>
</dbReference>